<keyword evidence="2" id="KW-0436">Ligase</keyword>
<dbReference type="InterPro" id="IPR030662">
    <property type="entry name" value="DPH6/MJ0570"/>
</dbReference>
<proteinExistence type="predicted"/>
<accession>A0AAP2Z4X2</accession>
<dbReference type="InterPro" id="IPR002761">
    <property type="entry name" value="Diphthami_syn_dom"/>
</dbReference>
<dbReference type="GO" id="GO:0017183">
    <property type="term" value="P:protein histidyl modification to diphthamide"/>
    <property type="evidence" value="ECO:0007669"/>
    <property type="project" value="TreeGrafter"/>
</dbReference>
<comment type="caution">
    <text evidence="2">The sequence shown here is derived from an EMBL/GenBank/DDBJ whole genome shotgun (WGS) entry which is preliminary data.</text>
</comment>
<dbReference type="RefSeq" id="WP_342805671.1">
    <property type="nucleotide sequence ID" value="NZ_JAOPJZ010000001.1"/>
</dbReference>
<name>A0AAP2Z4X2_9EURY</name>
<evidence type="ECO:0000313" key="2">
    <source>
        <dbReference type="EMBL" id="MCU4750666.1"/>
    </source>
</evidence>
<dbReference type="GO" id="GO:0017178">
    <property type="term" value="F:diphthine-ammonia ligase activity"/>
    <property type="evidence" value="ECO:0007669"/>
    <property type="project" value="UniProtKB-EC"/>
</dbReference>
<evidence type="ECO:0000259" key="1">
    <source>
        <dbReference type="Pfam" id="PF01902"/>
    </source>
</evidence>
<sequence length="257" mass="27758">MADRDGGWIALFSGGKESSWALHRALESGLDVRRLVLVHPPTPSSSYHAPGTPVIRLAARSIGIPLVDAGLPAVDVEPPDIGVDSIGPEDAEIEPLEPTLRSLDADLDGGVAGVVVGTVADEHRAAGVRATCDRVGCDVHAPLWRAPPRELAKRMIDGGLEIRILQVTAPGFDESWLGRRLDRDALSDLVELNRESDVHLLGEGGEYETIVTDGPHMACPIVVAFRREWHGTWGRLRIANAWLDAPAAARQWNHESE</sequence>
<dbReference type="Proteomes" id="UP001321047">
    <property type="component" value="Unassembled WGS sequence"/>
</dbReference>
<keyword evidence="3" id="KW-1185">Reference proteome</keyword>
<dbReference type="Pfam" id="PF01902">
    <property type="entry name" value="Diphthami_syn_2"/>
    <property type="match status" value="1"/>
</dbReference>
<dbReference type="PANTHER" id="PTHR12196">
    <property type="entry name" value="DOMAIN OF UNKNOWN FUNCTION 71 DUF71 -CONTAINING PROTEIN"/>
    <property type="match status" value="1"/>
</dbReference>
<dbReference type="Gene3D" id="3.90.1490.10">
    <property type="entry name" value="putative n-type atp pyrophosphatase, domain 2"/>
    <property type="match status" value="1"/>
</dbReference>
<dbReference type="PANTHER" id="PTHR12196:SF2">
    <property type="entry name" value="DIPHTHINE--AMMONIA LIGASE"/>
    <property type="match status" value="1"/>
</dbReference>
<organism evidence="2 3">
    <name type="scientific">Natronosalvus hydrolyticus</name>
    <dbReference type="NCBI Taxonomy" id="2979988"/>
    <lineage>
        <taxon>Archaea</taxon>
        <taxon>Methanobacteriati</taxon>
        <taxon>Methanobacteriota</taxon>
        <taxon>Stenosarchaea group</taxon>
        <taxon>Halobacteria</taxon>
        <taxon>Halobacteriales</taxon>
        <taxon>Natrialbaceae</taxon>
        <taxon>Natronosalvus</taxon>
    </lineage>
</organism>
<dbReference type="Gene3D" id="3.40.50.620">
    <property type="entry name" value="HUPs"/>
    <property type="match status" value="1"/>
</dbReference>
<dbReference type="InterPro" id="IPR014729">
    <property type="entry name" value="Rossmann-like_a/b/a_fold"/>
</dbReference>
<dbReference type="EMBL" id="JAOPJZ010000001">
    <property type="protein sequence ID" value="MCU4750666.1"/>
    <property type="molecule type" value="Genomic_DNA"/>
</dbReference>
<dbReference type="SUPFAM" id="SSF52402">
    <property type="entry name" value="Adenine nucleotide alpha hydrolases-like"/>
    <property type="match status" value="1"/>
</dbReference>
<gene>
    <name evidence="2" type="ORF">OB919_01505</name>
</gene>
<dbReference type="CDD" id="cd01994">
    <property type="entry name" value="AANH_PF0828-like"/>
    <property type="match status" value="1"/>
</dbReference>
<evidence type="ECO:0000313" key="3">
    <source>
        <dbReference type="Proteomes" id="UP001321047"/>
    </source>
</evidence>
<dbReference type="EC" id="6.3.1.14" evidence="2"/>
<protein>
    <submittedName>
        <fullName evidence="2">Diphthine--ammonia ligase</fullName>
        <ecNumber evidence="2">6.3.1.14</ecNumber>
    </submittedName>
</protein>
<dbReference type="AlphaFoldDB" id="A0AAP2Z4X2"/>
<dbReference type="NCBIfam" id="TIGR00290">
    <property type="entry name" value="MJ0570_dom"/>
    <property type="match status" value="1"/>
</dbReference>
<reference evidence="2 3" key="1">
    <citation type="submission" date="2022-09" db="EMBL/GenBank/DDBJ databases">
        <title>Enrichment on poylsaccharides allowed isolation of novel metabolic and taxonomic groups of Haloarchaea.</title>
        <authorList>
            <person name="Sorokin D.Y."/>
            <person name="Elcheninov A.G."/>
            <person name="Khizhniak T.V."/>
            <person name="Kolganova T.V."/>
            <person name="Kublanov I.V."/>
        </authorList>
    </citation>
    <scope>NUCLEOTIDE SEQUENCE [LARGE SCALE GENOMIC DNA]</scope>
    <source>
        <strain evidence="2 3">AArc-curdl1</strain>
    </source>
</reference>
<feature type="domain" description="Diphthamide synthase" evidence="1">
    <location>
        <begin position="9"/>
        <end position="240"/>
    </location>
</feature>